<keyword evidence="5 7" id="KW-0720">Serine protease</keyword>
<dbReference type="GO" id="GO:0009368">
    <property type="term" value="C:endopeptidase Clp complex"/>
    <property type="evidence" value="ECO:0007669"/>
    <property type="project" value="TreeGrafter"/>
</dbReference>
<evidence type="ECO:0000256" key="3">
    <source>
        <dbReference type="ARBA" id="ARBA00022670"/>
    </source>
</evidence>
<dbReference type="InterPro" id="IPR029045">
    <property type="entry name" value="ClpP/crotonase-like_dom_sf"/>
</dbReference>
<dbReference type="Gene3D" id="3.90.226.10">
    <property type="entry name" value="2-enoyl-CoA Hydratase, Chain A, domain 1"/>
    <property type="match status" value="1"/>
</dbReference>
<feature type="active site" description="Nucleophile" evidence="7">
    <location>
        <position position="101"/>
    </location>
</feature>
<dbReference type="GO" id="GO:0006515">
    <property type="term" value="P:protein quality control for misfolded or incompletely synthesized proteins"/>
    <property type="evidence" value="ECO:0007669"/>
    <property type="project" value="TreeGrafter"/>
</dbReference>
<dbReference type="GO" id="GO:0051117">
    <property type="term" value="F:ATPase binding"/>
    <property type="evidence" value="ECO:0007669"/>
    <property type="project" value="TreeGrafter"/>
</dbReference>
<dbReference type="GeneID" id="54622795"/>
<evidence type="ECO:0000256" key="8">
    <source>
        <dbReference type="PROSITE-ProRule" id="PRU10085"/>
    </source>
</evidence>
<dbReference type="AlphaFoldDB" id="A0A6H0DZS2"/>
<comment type="subcellular location">
    <subcellularLocation>
        <location evidence="7">Cytoplasm</location>
    </subcellularLocation>
</comment>
<evidence type="ECO:0000313" key="12">
    <source>
        <dbReference type="EMBL" id="QIS95551.1"/>
    </source>
</evidence>
<dbReference type="HAMAP" id="MF_00444">
    <property type="entry name" value="ClpP"/>
    <property type="match status" value="1"/>
</dbReference>
<dbReference type="PROSITE" id="PS00381">
    <property type="entry name" value="CLP_PROTEASE_SER"/>
    <property type="match status" value="1"/>
</dbReference>
<dbReference type="PANTHER" id="PTHR10381">
    <property type="entry name" value="ATP-DEPENDENT CLP PROTEASE PROTEOLYTIC SUBUNIT"/>
    <property type="match status" value="1"/>
</dbReference>
<evidence type="ECO:0000256" key="11">
    <source>
        <dbReference type="RuleBase" id="RU003567"/>
    </source>
</evidence>
<dbReference type="InterPro" id="IPR033135">
    <property type="entry name" value="ClpP_His_AS"/>
</dbReference>
<dbReference type="GO" id="GO:0004252">
    <property type="term" value="F:serine-type endopeptidase activity"/>
    <property type="evidence" value="ECO:0007669"/>
    <property type="project" value="UniProtKB-UniRule"/>
</dbReference>
<dbReference type="InterPro" id="IPR023562">
    <property type="entry name" value="ClpP/TepA"/>
</dbReference>
<dbReference type="EC" id="3.4.21.92" evidence="7 10"/>
<reference evidence="12" key="1">
    <citation type="journal article" date="2020" name="Syst. Biol.">
        <title>Exploration of Plastid Phylogenomic Conflict Yields New Insights into the Deep Relationships of Leguminosae.</title>
        <authorList>
            <person name="Zhang R."/>
            <person name="Wang Y.H."/>
            <person name="Jin J.J."/>
            <person name="Stull G.W."/>
            <person name="Bruneau A."/>
            <person name="Cardoso D."/>
            <person name="de Queiroz L.P."/>
            <person name="Moore M.J."/>
            <person name="Zhang S.D."/>
            <person name="Chen S.Y."/>
            <person name="Wang J."/>
            <person name="Li D.Z."/>
            <person name="Yi T.S."/>
        </authorList>
    </citation>
    <scope>NUCLEOTIDE SEQUENCE</scope>
    <source>
        <tissue evidence="12">Fresh</tissue>
    </source>
</reference>
<evidence type="ECO:0000256" key="2">
    <source>
        <dbReference type="ARBA" id="ARBA00022640"/>
    </source>
</evidence>
<dbReference type="SUPFAM" id="SSF52096">
    <property type="entry name" value="ClpP/crotonase"/>
    <property type="match status" value="1"/>
</dbReference>
<gene>
    <name evidence="7 12" type="primary">clpP</name>
</gene>
<evidence type="ECO:0000256" key="9">
    <source>
        <dbReference type="PROSITE-ProRule" id="PRU10086"/>
    </source>
</evidence>
<name>A0A6H0DZS2_9FABA</name>
<dbReference type="PANTHER" id="PTHR10381:SF15">
    <property type="entry name" value="CHLOROPLASTIC ATP-DEPENDENT CLP PROTEASE PROTEOLYTIC SUBUNIT 1"/>
    <property type="match status" value="1"/>
</dbReference>
<accession>A0A6H0DZS2</accession>
<evidence type="ECO:0000256" key="4">
    <source>
        <dbReference type="ARBA" id="ARBA00022801"/>
    </source>
</evidence>
<keyword evidence="3 7" id="KW-0645">Protease</keyword>
<feature type="active site" evidence="8">
    <location>
        <position position="101"/>
    </location>
</feature>
<protein>
    <recommendedName>
        <fullName evidence="7 11">ATP-dependent Clp protease proteolytic subunit</fullName>
        <ecNumber evidence="7 10">3.4.21.92</ecNumber>
    </recommendedName>
    <alternativeName>
        <fullName evidence="7">Endopeptidase Clp</fullName>
    </alternativeName>
</protein>
<feature type="active site" evidence="7 9">
    <location>
        <position position="126"/>
    </location>
</feature>
<keyword evidence="7" id="KW-0963">Cytoplasm</keyword>
<geneLocation type="plastid" evidence="12"/>
<comment type="function">
    <text evidence="7">Cleaves peptides in various proteins in a process that requires ATP hydrolysis. Has a chymotrypsin-like activity. Plays a major role in the degradation of misfolded proteins.</text>
</comment>
<dbReference type="GO" id="GO:0004176">
    <property type="term" value="F:ATP-dependent peptidase activity"/>
    <property type="evidence" value="ECO:0007669"/>
    <property type="project" value="InterPro"/>
</dbReference>
<dbReference type="CDD" id="cd07017">
    <property type="entry name" value="S14_ClpP_2"/>
    <property type="match status" value="1"/>
</dbReference>
<dbReference type="InterPro" id="IPR001907">
    <property type="entry name" value="ClpP"/>
</dbReference>
<evidence type="ECO:0000256" key="10">
    <source>
        <dbReference type="RuleBase" id="RU000549"/>
    </source>
</evidence>
<sequence>MPVGVPKVPFQGPEEEEASWVDLYNRLYRQRALFLCQEVDSTISNQLVGLMVFLSLEDPTQELYLFINCPGGWIMPGIAVFDAMGSVGPDVNTVCIGLAASMGSFILTGGTITKRLAFPHARVMMHQPLCDFYDKGRSGEFIGESDELMSLRDSVIKGYVQKTGKPAWLISYDLERDAFLSAEEAQAHGIVDLVADE</sequence>
<dbReference type="EMBL" id="MN709797">
    <property type="protein sequence ID" value="QIS95551.1"/>
    <property type="molecule type" value="Genomic_DNA"/>
</dbReference>
<dbReference type="InterPro" id="IPR018215">
    <property type="entry name" value="ClpP_Ser_AS"/>
</dbReference>
<comment type="catalytic activity">
    <reaction evidence="6 7 9">
        <text>Hydrolysis of proteins to small peptides in the presence of ATP and magnesium. alpha-casein is the usual test substrate. In the absence of ATP, only oligopeptides shorter than five residues are hydrolyzed (such as succinyl-Leu-Tyr-|-NHMec, and Leu-Tyr-Leu-|-Tyr-Trp, in which cleavage of the -Tyr-|-Leu- and -Tyr-|-Trp bonds also occurs).</text>
        <dbReference type="EC" id="3.4.21.92"/>
    </reaction>
</comment>
<organism evidence="12">
    <name type="scientific">Lysiloma watsonii</name>
    <dbReference type="NCBI Taxonomy" id="247900"/>
    <lineage>
        <taxon>Eukaryota</taxon>
        <taxon>Viridiplantae</taxon>
        <taxon>Streptophyta</taxon>
        <taxon>Embryophyta</taxon>
        <taxon>Tracheophyta</taxon>
        <taxon>Spermatophyta</taxon>
        <taxon>Magnoliopsida</taxon>
        <taxon>eudicotyledons</taxon>
        <taxon>Gunneridae</taxon>
        <taxon>Pentapetalae</taxon>
        <taxon>rosids</taxon>
        <taxon>fabids</taxon>
        <taxon>Fabales</taxon>
        <taxon>Fabaceae</taxon>
        <taxon>Caesalpinioideae</taxon>
        <taxon>mimosoid clade</taxon>
        <taxon>Ingeae</taxon>
        <taxon>Lysiloma</taxon>
    </lineage>
</organism>
<evidence type="ECO:0000256" key="7">
    <source>
        <dbReference type="HAMAP-Rule" id="MF_00444"/>
    </source>
</evidence>
<proteinExistence type="inferred from homology"/>
<keyword evidence="4 7" id="KW-0378">Hydrolase</keyword>
<evidence type="ECO:0000256" key="1">
    <source>
        <dbReference type="ARBA" id="ARBA00007039"/>
    </source>
</evidence>
<evidence type="ECO:0000256" key="6">
    <source>
        <dbReference type="ARBA" id="ARBA00034021"/>
    </source>
</evidence>
<evidence type="ECO:0000256" key="5">
    <source>
        <dbReference type="ARBA" id="ARBA00022825"/>
    </source>
</evidence>
<dbReference type="PROSITE" id="PS00382">
    <property type="entry name" value="CLP_PROTEASE_HIS"/>
    <property type="match status" value="1"/>
</dbReference>
<dbReference type="GO" id="GO:0009532">
    <property type="term" value="C:plastid stroma"/>
    <property type="evidence" value="ECO:0007669"/>
    <property type="project" value="UniProtKB-ARBA"/>
</dbReference>
<comment type="subunit">
    <text evidence="7">Component of the chloroplastic Clp protease core complex.</text>
</comment>
<dbReference type="Pfam" id="PF00574">
    <property type="entry name" value="CLP_protease"/>
    <property type="match status" value="1"/>
</dbReference>
<dbReference type="RefSeq" id="YP_009765274.1">
    <property type="nucleotide sequence ID" value="NC_047318.1"/>
</dbReference>
<comment type="similarity">
    <text evidence="1 7 11">Belongs to the peptidase S14 family.</text>
</comment>
<dbReference type="PRINTS" id="PR00127">
    <property type="entry name" value="CLPPROTEASEP"/>
</dbReference>
<keyword evidence="2 12" id="KW-0934">Plastid</keyword>